<dbReference type="SUPFAM" id="SSF51261">
    <property type="entry name" value="Duplicated hybrid motif"/>
    <property type="match status" value="1"/>
</dbReference>
<dbReference type="InterPro" id="IPR050570">
    <property type="entry name" value="Cell_wall_metabolism_enzyme"/>
</dbReference>
<dbReference type="InterPro" id="IPR036779">
    <property type="entry name" value="LysM_dom_sf"/>
</dbReference>
<evidence type="ECO:0000259" key="2">
    <source>
        <dbReference type="PROSITE" id="PS51782"/>
    </source>
</evidence>
<dbReference type="RefSeq" id="WP_366923686.1">
    <property type="nucleotide sequence ID" value="NZ_CP121694.1"/>
</dbReference>
<dbReference type="CDD" id="cd00118">
    <property type="entry name" value="LysM"/>
    <property type="match status" value="2"/>
</dbReference>
<feature type="chain" id="PRO_5043961703" evidence="1">
    <location>
        <begin position="24"/>
        <end position="278"/>
    </location>
</feature>
<accession>A0AAU0UJM3</accession>
<dbReference type="PROSITE" id="PS51782">
    <property type="entry name" value="LYSM"/>
    <property type="match status" value="2"/>
</dbReference>
<dbReference type="PANTHER" id="PTHR21666">
    <property type="entry name" value="PEPTIDASE-RELATED"/>
    <property type="match status" value="1"/>
</dbReference>
<dbReference type="KEGG" id="dbc:MFMK1_000598"/>
<sequence>MRRKVIFLLVVILLTAGTEAAFAGQSVTEPQENNFVTEYQVSPGDSLTAIAKRHEMDWELVAAMNNIDNPNKIYPGQQLFLPVMQQDHVVVGHGDTLWAIAQKFEVNVSDLAFENAIENPNALEAGMRLRIPSMPAIPTFLQDEVVPALSSRGATDFFLSWPLIGVITSPYGRRGNDFHHGIDLSGKDSDTILAAAAGKVTFSGWLNSVYGQTVIITHNHKYRTLYAHNRGNLVEKGDRVTVGQPIALQGSSGRATGPHLHLEVYRDGSPVNPLELLP</sequence>
<dbReference type="InterPro" id="IPR018392">
    <property type="entry name" value="LysM"/>
</dbReference>
<name>A0AAU0UJM3_9FIRM</name>
<protein>
    <submittedName>
        <fullName evidence="3">M23 family metallopeptidase</fullName>
    </submittedName>
</protein>
<dbReference type="GO" id="GO:0004222">
    <property type="term" value="F:metalloendopeptidase activity"/>
    <property type="evidence" value="ECO:0007669"/>
    <property type="project" value="TreeGrafter"/>
</dbReference>
<dbReference type="PANTHER" id="PTHR21666:SF270">
    <property type="entry name" value="MUREIN HYDROLASE ACTIVATOR ENVC"/>
    <property type="match status" value="1"/>
</dbReference>
<dbReference type="EMBL" id="CP121694">
    <property type="protein sequence ID" value="WRO20808.1"/>
    <property type="molecule type" value="Genomic_DNA"/>
</dbReference>
<dbReference type="InterPro" id="IPR011055">
    <property type="entry name" value="Dup_hybrid_motif"/>
</dbReference>
<dbReference type="Proteomes" id="UP001329915">
    <property type="component" value="Chromosome"/>
</dbReference>
<dbReference type="InterPro" id="IPR016047">
    <property type="entry name" value="M23ase_b-sheet_dom"/>
</dbReference>
<keyword evidence="1" id="KW-0732">Signal</keyword>
<organism evidence="3 4">
    <name type="scientific">Metallumcola ferriviriculae</name>
    <dbReference type="NCBI Taxonomy" id="3039180"/>
    <lineage>
        <taxon>Bacteria</taxon>
        <taxon>Bacillati</taxon>
        <taxon>Bacillota</taxon>
        <taxon>Clostridia</taxon>
        <taxon>Neomoorellales</taxon>
        <taxon>Desulfitibacteraceae</taxon>
        <taxon>Metallumcola</taxon>
    </lineage>
</organism>
<dbReference type="SMART" id="SM00257">
    <property type="entry name" value="LysM"/>
    <property type="match status" value="2"/>
</dbReference>
<dbReference type="AlphaFoldDB" id="A0AAU0UJM3"/>
<feature type="domain" description="LysM" evidence="2">
    <location>
        <begin position="37"/>
        <end position="81"/>
    </location>
</feature>
<evidence type="ECO:0000313" key="4">
    <source>
        <dbReference type="Proteomes" id="UP001329915"/>
    </source>
</evidence>
<dbReference type="Pfam" id="PF01476">
    <property type="entry name" value="LysM"/>
    <property type="match status" value="2"/>
</dbReference>
<keyword evidence="4" id="KW-1185">Reference proteome</keyword>
<dbReference type="Pfam" id="PF01551">
    <property type="entry name" value="Peptidase_M23"/>
    <property type="match status" value="1"/>
</dbReference>
<dbReference type="Gene3D" id="2.70.70.10">
    <property type="entry name" value="Glucose Permease (Domain IIA)"/>
    <property type="match status" value="1"/>
</dbReference>
<evidence type="ECO:0000313" key="3">
    <source>
        <dbReference type="EMBL" id="WRO20808.1"/>
    </source>
</evidence>
<dbReference type="CDD" id="cd12797">
    <property type="entry name" value="M23_peptidase"/>
    <property type="match status" value="1"/>
</dbReference>
<dbReference type="Gene3D" id="3.10.350.10">
    <property type="entry name" value="LysM domain"/>
    <property type="match status" value="2"/>
</dbReference>
<gene>
    <name evidence="3" type="ORF">MFMK1_000598</name>
</gene>
<reference evidence="3 4" key="1">
    <citation type="submission" date="2023-04" db="EMBL/GenBank/DDBJ databases">
        <authorList>
            <person name="Hsu D."/>
        </authorList>
    </citation>
    <scope>NUCLEOTIDE SEQUENCE [LARGE SCALE GENOMIC DNA]</scope>
    <source>
        <strain evidence="3 4">MK1</strain>
    </source>
</reference>
<feature type="signal peptide" evidence="1">
    <location>
        <begin position="1"/>
        <end position="23"/>
    </location>
</feature>
<evidence type="ECO:0000256" key="1">
    <source>
        <dbReference type="SAM" id="SignalP"/>
    </source>
</evidence>
<feature type="domain" description="LysM" evidence="2">
    <location>
        <begin position="87"/>
        <end position="131"/>
    </location>
</feature>
<proteinExistence type="predicted"/>